<evidence type="ECO:0000256" key="3">
    <source>
        <dbReference type="PROSITE-ProRule" id="PRU00175"/>
    </source>
</evidence>
<name>A0A7M5XI57_9CNID</name>
<evidence type="ECO:0000313" key="7">
    <source>
        <dbReference type="Proteomes" id="UP000594262"/>
    </source>
</evidence>
<dbReference type="GO" id="GO:0008270">
    <property type="term" value="F:zinc ion binding"/>
    <property type="evidence" value="ECO:0007669"/>
    <property type="project" value="UniProtKB-KW"/>
</dbReference>
<feature type="compositionally biased region" description="Polar residues" evidence="4">
    <location>
        <begin position="81"/>
        <end position="102"/>
    </location>
</feature>
<feature type="compositionally biased region" description="Polar residues" evidence="4">
    <location>
        <begin position="1"/>
        <end position="10"/>
    </location>
</feature>
<evidence type="ECO:0000256" key="2">
    <source>
        <dbReference type="ARBA" id="ARBA00022833"/>
    </source>
</evidence>
<keyword evidence="1 3" id="KW-0863">Zinc-finger</keyword>
<feature type="domain" description="RING-type" evidence="5">
    <location>
        <begin position="529"/>
        <end position="566"/>
    </location>
</feature>
<dbReference type="InterPro" id="IPR013083">
    <property type="entry name" value="Znf_RING/FYVE/PHD"/>
</dbReference>
<dbReference type="GeneID" id="136808353"/>
<sequence>MASNFTPTKEQNGHDAGKSNVTPVKFTWTSPNSFSFQHEDSPSPSFLKESPSTNEIKTDPKVKTAQSPKGRVKNKARRNLNKPSNDTFFIPTTESRTSNLPSNAVFPITNTTNTTTSANGFTFQGKTIGSSPPYVFGASTNLPYFPGLATEDKNISQDTRTTPTTTSEFKLTPSKFVFSQSPKMNLFNDTNVTSSSNNSTTISSFTSNVESQETCNGTKKKTTVFRSDNLKPGVSTKIKEVPLSSQVANTFNGLLTTVTTTPFSTSSSTNEWATSFISPRSLQTSITTESTTINTTIQITSSGSTTISSSFNAWRPPSSSTSTSTSTTTFKFGTAARFNFGKPASTSTFNFTQPENSPSNQPTFKFGQSSIANSITSITTSVSSSSPEVPKKPTFNFGEHNLTSESATNFWKSPNGTSTFFTDRKSNSSQSKTRKDSQLAYYHSSDCSSDDLCNPDVLTSESSLRGATSSNSNLRGETDVEKLKDGIDQLKALLSELNSVRPLNDMRTIGTMISSLENTVDNVRETFKCEICFVRQYNYFFFCHDCGRLVGCFLCAYKLDRCPTCRKRLPPRKNRSPYVIPGLAGALSEKEITRADLWKEVEKIRL</sequence>
<organism evidence="6 7">
    <name type="scientific">Clytia hemisphaerica</name>
    <dbReference type="NCBI Taxonomy" id="252671"/>
    <lineage>
        <taxon>Eukaryota</taxon>
        <taxon>Metazoa</taxon>
        <taxon>Cnidaria</taxon>
        <taxon>Hydrozoa</taxon>
        <taxon>Hydroidolina</taxon>
        <taxon>Leptothecata</taxon>
        <taxon>Obeliida</taxon>
        <taxon>Clytiidae</taxon>
        <taxon>Clytia</taxon>
    </lineage>
</organism>
<evidence type="ECO:0000313" key="6">
    <source>
        <dbReference type="EnsemblMetazoa" id="CLYHEMP022285.1"/>
    </source>
</evidence>
<keyword evidence="7" id="KW-1185">Reference proteome</keyword>
<keyword evidence="2" id="KW-0862">Zinc</keyword>
<dbReference type="AlphaFoldDB" id="A0A7M5XI57"/>
<dbReference type="Proteomes" id="UP000594262">
    <property type="component" value="Unplaced"/>
</dbReference>
<accession>A0A7M5XI57</accession>
<dbReference type="EnsemblMetazoa" id="CLYHEMT022285.1">
    <property type="protein sequence ID" value="CLYHEMP022285.1"/>
    <property type="gene ID" value="CLYHEMG022285"/>
</dbReference>
<feature type="compositionally biased region" description="Basic residues" evidence="4">
    <location>
        <begin position="70"/>
        <end position="80"/>
    </location>
</feature>
<dbReference type="EnsemblMetazoa" id="CLYHEMT022285.2">
    <property type="protein sequence ID" value="CLYHEMP022285.2"/>
    <property type="gene ID" value="CLYHEMG022285"/>
</dbReference>
<protein>
    <recommendedName>
        <fullName evidence="5">RING-type domain-containing protein</fullName>
    </recommendedName>
</protein>
<dbReference type="Gene3D" id="3.30.40.10">
    <property type="entry name" value="Zinc/RING finger domain, C3HC4 (zinc finger)"/>
    <property type="match status" value="1"/>
</dbReference>
<dbReference type="RefSeq" id="XP_066920984.1">
    <property type="nucleotide sequence ID" value="XM_067064883.1"/>
</dbReference>
<evidence type="ECO:0000256" key="1">
    <source>
        <dbReference type="ARBA" id="ARBA00022771"/>
    </source>
</evidence>
<reference evidence="6" key="1">
    <citation type="submission" date="2021-01" db="UniProtKB">
        <authorList>
            <consortium name="EnsemblMetazoa"/>
        </authorList>
    </citation>
    <scope>IDENTIFICATION</scope>
</reference>
<feature type="compositionally biased region" description="Polar residues" evidence="4">
    <location>
        <begin position="19"/>
        <end position="36"/>
    </location>
</feature>
<proteinExistence type="predicted"/>
<evidence type="ECO:0000259" key="5">
    <source>
        <dbReference type="PROSITE" id="PS50089"/>
    </source>
</evidence>
<evidence type="ECO:0000256" key="4">
    <source>
        <dbReference type="SAM" id="MobiDB-lite"/>
    </source>
</evidence>
<feature type="region of interest" description="Disordered" evidence="4">
    <location>
        <begin position="1"/>
        <end position="104"/>
    </location>
</feature>
<keyword evidence="1 3" id="KW-0479">Metal-binding</keyword>
<dbReference type="InterPro" id="IPR001841">
    <property type="entry name" value="Znf_RING"/>
</dbReference>
<dbReference type="PROSITE" id="PS50089">
    <property type="entry name" value="ZF_RING_2"/>
    <property type="match status" value="1"/>
</dbReference>